<evidence type="ECO:0000256" key="1">
    <source>
        <dbReference type="SAM" id="MobiDB-lite"/>
    </source>
</evidence>
<dbReference type="Proteomes" id="UP000186108">
    <property type="component" value="Plasmid pR1CP1"/>
</dbReference>
<feature type="region of interest" description="Disordered" evidence="1">
    <location>
        <begin position="210"/>
        <end position="229"/>
    </location>
</feature>
<geneLocation type="plasmid" evidence="3">
    <name>pr1cp1</name>
</geneLocation>
<evidence type="ECO:0000313" key="2">
    <source>
        <dbReference type="EMBL" id="ANS31755.1"/>
    </source>
</evidence>
<evidence type="ECO:0000313" key="3">
    <source>
        <dbReference type="Proteomes" id="UP000186108"/>
    </source>
</evidence>
<dbReference type="AlphaFoldDB" id="A0A1B1KGK8"/>
<feature type="compositionally biased region" description="Polar residues" evidence="1">
    <location>
        <begin position="38"/>
        <end position="52"/>
    </location>
</feature>
<protein>
    <submittedName>
        <fullName evidence="2">Uncharacterized protein</fullName>
    </submittedName>
</protein>
<feature type="compositionally biased region" description="Basic residues" evidence="1">
    <location>
        <begin position="61"/>
        <end position="75"/>
    </location>
</feature>
<gene>
    <name evidence="2" type="ORF">R1CP_35745</name>
</gene>
<organism evidence="2 3">
    <name type="scientific">Rhodococcus opacus</name>
    <name type="common">Nocardia opaca</name>
    <dbReference type="NCBI Taxonomy" id="37919"/>
    <lineage>
        <taxon>Bacteria</taxon>
        <taxon>Bacillati</taxon>
        <taxon>Actinomycetota</taxon>
        <taxon>Actinomycetes</taxon>
        <taxon>Mycobacteriales</taxon>
        <taxon>Nocardiaceae</taxon>
        <taxon>Rhodococcus</taxon>
    </lineage>
</organism>
<feature type="compositionally biased region" description="Low complexity" evidence="1">
    <location>
        <begin position="99"/>
        <end position="131"/>
    </location>
</feature>
<keyword evidence="2" id="KW-0614">Plasmid</keyword>
<reference evidence="2 3" key="1">
    <citation type="submission" date="2014-07" db="EMBL/GenBank/DDBJ databases">
        <authorList>
            <person name="Zhang J.E."/>
            <person name="Yang H."/>
            <person name="Guo J."/>
            <person name="Deng Z."/>
            <person name="Luo H."/>
            <person name="Luo M."/>
            <person name="Zhao B."/>
        </authorList>
    </citation>
    <scope>NUCLEOTIDE SEQUENCE [LARGE SCALE GENOMIC DNA]</scope>
    <source>
        <strain evidence="2 3">1CP</strain>
        <plasmid evidence="3">Plasmid pr1cp1</plasmid>
    </source>
</reference>
<feature type="compositionally biased region" description="Basic residues" evidence="1">
    <location>
        <begin position="7"/>
        <end position="19"/>
    </location>
</feature>
<feature type="region of interest" description="Disordered" evidence="1">
    <location>
        <begin position="1"/>
        <end position="195"/>
    </location>
</feature>
<name>A0A1B1KGK8_RHOOP</name>
<sequence length="256" mass="26909">MLSTNIFRKRLKTGRNRHPRAADTPAPGTPPEQVAGAPTSQTGDMSSHQVTAPLQAPHGTRPAHRKSGAGRHGDRRTRLLGPARADRHGPPHRPRRAASRAAGEAPASISSRCSVQSSQSQPAPASMQLSATSTGSPPTNTHTLVGPSGSRTTTASTVTPAPPSSPCNRATPPTDATDHPPTAGRPGPSDPGSRCTRPCPRTCTHCCGPGEHHSPTDARSPLGTRNRRPIRFPSASATLHPTSCGNLHKWLIRLRR</sequence>
<dbReference type="EMBL" id="CP009112">
    <property type="protein sequence ID" value="ANS31755.1"/>
    <property type="molecule type" value="Genomic_DNA"/>
</dbReference>
<feature type="compositionally biased region" description="Polar residues" evidence="1">
    <location>
        <begin position="132"/>
        <end position="143"/>
    </location>
</feature>
<accession>A0A1B1KGK8</accession>
<proteinExistence type="predicted"/>
<feature type="compositionally biased region" description="Low complexity" evidence="1">
    <location>
        <begin position="148"/>
        <end position="159"/>
    </location>
</feature>
<feature type="compositionally biased region" description="Low complexity" evidence="1">
    <location>
        <begin position="170"/>
        <end position="182"/>
    </location>
</feature>